<dbReference type="InterPro" id="IPR001816">
    <property type="entry name" value="Transl_elong_EFTs/EF1B"/>
</dbReference>
<dbReference type="HOGENOM" id="CLU_082398_0_0_14"/>
<dbReference type="Gene3D" id="1.10.286.20">
    <property type="match status" value="1"/>
</dbReference>
<dbReference type="SUPFAM" id="SSF46934">
    <property type="entry name" value="UBA-like"/>
    <property type="match status" value="1"/>
</dbReference>
<dbReference type="NCBIfam" id="TIGR00116">
    <property type="entry name" value="tsf"/>
    <property type="match status" value="1"/>
</dbReference>
<dbReference type="RefSeq" id="WP_022770352.1">
    <property type="nucleotide sequence ID" value="NC_022575.1"/>
</dbReference>
<accession>U5NG50</accession>
<dbReference type="GO" id="GO:0003746">
    <property type="term" value="F:translation elongation factor activity"/>
    <property type="evidence" value="ECO:0007669"/>
    <property type="project" value="UniProtKB-UniRule"/>
</dbReference>
<dbReference type="PANTHER" id="PTHR11741:SF0">
    <property type="entry name" value="ELONGATION FACTOR TS, MITOCHONDRIAL"/>
    <property type="match status" value="1"/>
</dbReference>
<comment type="subcellular location">
    <subcellularLocation>
        <location evidence="7">Cytoplasm</location>
    </subcellularLocation>
</comment>
<protein>
    <recommendedName>
        <fullName evidence="2 7">Elongation factor Ts</fullName>
        <shortName evidence="7">EF-Ts</shortName>
    </recommendedName>
</protein>
<evidence type="ECO:0000256" key="3">
    <source>
        <dbReference type="ARBA" id="ARBA00022490"/>
    </source>
</evidence>
<evidence type="ECO:0000256" key="6">
    <source>
        <dbReference type="ARBA" id="ARBA00025453"/>
    </source>
</evidence>
<keyword evidence="3 7" id="KW-0963">Cytoplasm</keyword>
<dbReference type="AlphaFoldDB" id="U5NG50"/>
<evidence type="ECO:0000256" key="5">
    <source>
        <dbReference type="ARBA" id="ARBA00022917"/>
    </source>
</evidence>
<dbReference type="Proteomes" id="UP000017119">
    <property type="component" value="Chromosome"/>
</dbReference>
<dbReference type="Gene3D" id="1.10.8.10">
    <property type="entry name" value="DNA helicase RuvA subunit, C-terminal domain"/>
    <property type="match status" value="1"/>
</dbReference>
<organism evidence="9 10">
    <name type="scientific">Mycoplasma parvum str. Indiana</name>
    <dbReference type="NCBI Taxonomy" id="1403316"/>
    <lineage>
        <taxon>Bacteria</taxon>
        <taxon>Bacillati</taxon>
        <taxon>Mycoplasmatota</taxon>
        <taxon>Mollicutes</taxon>
        <taxon>Mycoplasmataceae</taxon>
        <taxon>Mycoplasma</taxon>
    </lineage>
</organism>
<evidence type="ECO:0000256" key="7">
    <source>
        <dbReference type="HAMAP-Rule" id="MF_00050"/>
    </source>
</evidence>
<dbReference type="GO" id="GO:0005737">
    <property type="term" value="C:cytoplasm"/>
    <property type="evidence" value="ECO:0007669"/>
    <property type="project" value="UniProtKB-SubCell"/>
</dbReference>
<reference evidence="9 10" key="1">
    <citation type="journal article" date="2013" name="Genome Announc.">
        <title>Genome Sequence of Mycoplasma parvum (Formerly Eperythrozoon parvum), a Diminutive Hemoplasma of the Pig.</title>
        <authorList>
            <person name="do Nascimento N.C."/>
            <person name="Dos Santos A.P."/>
            <person name="Chu Y."/>
            <person name="Guimaraes A.M."/>
            <person name="Pagliaro A."/>
            <person name="Messick J.B."/>
        </authorList>
    </citation>
    <scope>NUCLEOTIDE SEQUENCE [LARGE SCALE GENOMIC DNA]</scope>
    <source>
        <strain evidence="9 10">Indiana</strain>
    </source>
</reference>
<gene>
    <name evidence="7" type="primary">tsf</name>
    <name evidence="9" type="ORF">PRV_02535</name>
</gene>
<evidence type="ECO:0000259" key="8">
    <source>
        <dbReference type="Pfam" id="PF00889"/>
    </source>
</evidence>
<dbReference type="InterPro" id="IPR014039">
    <property type="entry name" value="Transl_elong_EFTs/EF1B_dimer"/>
</dbReference>
<feature type="region of interest" description="Involved in Mg(2+) ion dislocation from EF-Tu" evidence="7">
    <location>
        <begin position="85"/>
        <end position="88"/>
    </location>
</feature>
<sequence>MVLNKKNLLVKLRKETLAPFGECAKALEEAKYDYEQAKKLLFKKSIKQSVASGLGDTDFPEGKIFKVELPKNNTISALFCIRAETDFVTNSADFKKLAEELSAILLDYLSSGQTSLDLEGFLKLISPKDQLSIEEKVSALSSITKEKIKITDLIISPQEEKDIISLAYVHHNEKLGAILSLKTGPKTDLKNIAEIRKLILHYAASSSLFLNEQEICPKWLEEEKSKLKASLLEKNPNIPNIDNIINKQIKQIVSKVTFSEQPFILDPSLSISQILFHNDLTPIWGKKIVLSS</sequence>
<dbReference type="OrthoDB" id="396275at2"/>
<proteinExistence type="inferred from homology"/>
<dbReference type="Pfam" id="PF00889">
    <property type="entry name" value="EF_TS"/>
    <property type="match status" value="1"/>
</dbReference>
<feature type="domain" description="Translation elongation factor EFTs/EF1B dimerisation" evidence="8">
    <location>
        <begin position="78"/>
        <end position="278"/>
    </location>
</feature>
<comment type="similarity">
    <text evidence="1 7">Belongs to the EF-Ts family.</text>
</comment>
<dbReference type="SUPFAM" id="SSF54713">
    <property type="entry name" value="Elongation factor Ts (EF-Ts), dimerisation domain"/>
    <property type="match status" value="1"/>
</dbReference>
<keyword evidence="10" id="KW-1185">Reference proteome</keyword>
<evidence type="ECO:0000256" key="1">
    <source>
        <dbReference type="ARBA" id="ARBA00005532"/>
    </source>
</evidence>
<dbReference type="Gene3D" id="3.30.479.20">
    <property type="entry name" value="Elongation factor Ts, dimerisation domain"/>
    <property type="match status" value="2"/>
</dbReference>
<dbReference type="PATRIC" id="fig|1403316.3.peg.476"/>
<dbReference type="STRING" id="1403316.PRV_02535"/>
<keyword evidence="4 7" id="KW-0251">Elongation factor</keyword>
<dbReference type="InterPro" id="IPR036402">
    <property type="entry name" value="EF-Ts_dimer_sf"/>
</dbReference>
<evidence type="ECO:0000313" key="10">
    <source>
        <dbReference type="Proteomes" id="UP000017119"/>
    </source>
</evidence>
<evidence type="ECO:0000256" key="2">
    <source>
        <dbReference type="ARBA" id="ARBA00016956"/>
    </source>
</evidence>
<evidence type="ECO:0000313" key="9">
    <source>
        <dbReference type="EMBL" id="AGX89243.1"/>
    </source>
</evidence>
<dbReference type="HAMAP" id="MF_00050">
    <property type="entry name" value="EF_Ts"/>
    <property type="match status" value="1"/>
</dbReference>
<keyword evidence="5 7" id="KW-0648">Protein biosynthesis</keyword>
<comment type="function">
    <text evidence="6 7">Associates with the EF-Tu.GDP complex and induces the exchange of GDP to GTP. It remains bound to the aminoacyl-tRNA.EF-Tu.GTP complex up to the GTP hydrolysis stage on the ribosome.</text>
</comment>
<dbReference type="InterPro" id="IPR009060">
    <property type="entry name" value="UBA-like_sf"/>
</dbReference>
<name>U5NG50_9MOLU</name>
<dbReference type="PANTHER" id="PTHR11741">
    <property type="entry name" value="ELONGATION FACTOR TS"/>
    <property type="match status" value="1"/>
</dbReference>
<dbReference type="KEGG" id="mpv:PRV_02535"/>
<evidence type="ECO:0000256" key="4">
    <source>
        <dbReference type="ARBA" id="ARBA00022768"/>
    </source>
</evidence>
<dbReference type="EMBL" id="CP006771">
    <property type="protein sequence ID" value="AGX89243.1"/>
    <property type="molecule type" value="Genomic_DNA"/>
</dbReference>